<dbReference type="AlphaFoldDB" id="A0A6J4I425"/>
<accession>A0A6J4I425</accession>
<organism evidence="2">
    <name type="scientific">uncultured Chthoniobacterales bacterium</name>
    <dbReference type="NCBI Taxonomy" id="1836801"/>
    <lineage>
        <taxon>Bacteria</taxon>
        <taxon>Pseudomonadati</taxon>
        <taxon>Verrucomicrobiota</taxon>
        <taxon>Spartobacteria</taxon>
        <taxon>Chthoniobacterales</taxon>
        <taxon>environmental samples</taxon>
    </lineage>
</organism>
<name>A0A6J4I425_9BACT</name>
<dbReference type="Gene3D" id="1.20.1270.180">
    <property type="match status" value="1"/>
</dbReference>
<gene>
    <name evidence="2" type="ORF">AVDCRST_MAG42-1705</name>
</gene>
<evidence type="ECO:0000259" key="1">
    <source>
        <dbReference type="Pfam" id="PF07007"/>
    </source>
</evidence>
<protein>
    <recommendedName>
        <fullName evidence="1">Lysozyme inhibitor LprI-like N-terminal domain-containing protein</fullName>
    </recommendedName>
</protein>
<dbReference type="EMBL" id="CADCTA010000065">
    <property type="protein sequence ID" value="CAA9240924.1"/>
    <property type="molecule type" value="Genomic_DNA"/>
</dbReference>
<dbReference type="Pfam" id="PF07007">
    <property type="entry name" value="LprI"/>
    <property type="match status" value="1"/>
</dbReference>
<feature type="domain" description="Lysozyme inhibitor LprI-like N-terminal" evidence="1">
    <location>
        <begin position="226"/>
        <end position="276"/>
    </location>
</feature>
<sequence>MAGAASFVVLPETTSPDGRYAVAWGLPKHPEIWKTVQQGFAEPSQASEAFYAKVAQAVEASVNYLVDLRAKEIVQKLSSNYWHLEDRYQVDDASQRDTFEAAWSPTSDLVITSHTHRWVTLSVAAARIDPTGTVSVVNLEPVLKPAALKWCDRSMKKARLSADSVFIVFSGVQHREGGKFSVTASGSQGGEGEWNADSALIDFTLEPSEKGLVAKVSDVRGTDDGTRETAGNSEDALAKADADLNRAYSALRKTLGATEAETLKEEQRAWLKKRDKIKDPGAKAEFVAERVKELEAQKR</sequence>
<dbReference type="InterPro" id="IPR009739">
    <property type="entry name" value="LprI-like_N"/>
</dbReference>
<proteinExistence type="predicted"/>
<evidence type="ECO:0000313" key="2">
    <source>
        <dbReference type="EMBL" id="CAA9240924.1"/>
    </source>
</evidence>
<reference evidence="2" key="1">
    <citation type="submission" date="2020-02" db="EMBL/GenBank/DDBJ databases">
        <authorList>
            <person name="Meier V. D."/>
        </authorList>
    </citation>
    <scope>NUCLEOTIDE SEQUENCE</scope>
    <source>
        <strain evidence="2">AVDCRST_MAG42</strain>
    </source>
</reference>